<dbReference type="CDD" id="cd17321">
    <property type="entry name" value="MFS_MMR_MDR_like"/>
    <property type="match status" value="1"/>
</dbReference>
<feature type="transmembrane region" description="Helical" evidence="5">
    <location>
        <begin position="328"/>
        <end position="354"/>
    </location>
</feature>
<sequence>MAGNPPEAVAEPQDLTATERAALTDAERAAAAEGIAPQVYRRRWATLLVLCLALSATMLANTSLSVALPFLSRDLGSSMAEQQWFSNAYALVFAGLLFTTSALADRYGRKAMLQAGMVLFGAVSLYVWLFVGSSAELIAARGLLGLGAAMIMPVTLSILTSVFPSAERTRAVSLWAAVSGAGSAVGPVVAGLLLEVTTWHWVFAINVPVVIVGVLAGIRYVPSHSGRRDSTLGGVDLGGAVLSTAGITLVVYALIEAQHVGWTAPRTLLMVAAGLALVALFVLWERRAKDPMLDVSLFANSGFSASAVALTLVFFALIGVFFSLSQTLILVFGYSPLGSSTALLPMSVVMVLVAPQVPKLVERFGPRGTIATGLVLAAAGMAGLSTLTAESGYWHLLLPLGVTALGMTITMAPATDQLMANVPRERAGMGSATNDVTREVGASLGVAVLGSVLGGGYAAQLSGSVAGLPPEAQELAKSSLAGGLQVAAGAPELAGTVMNSWMGGLQVAHLAGAGMILVAALIAWIWLPRKANR</sequence>
<reference evidence="7 8" key="1">
    <citation type="journal article" date="2019" name="Int. J. Syst. Evol. Microbiol.">
        <title>The Global Catalogue of Microorganisms (GCM) 10K type strain sequencing project: providing services to taxonomists for standard genome sequencing and annotation.</title>
        <authorList>
            <consortium name="The Broad Institute Genomics Platform"/>
            <consortium name="The Broad Institute Genome Sequencing Center for Infectious Disease"/>
            <person name="Wu L."/>
            <person name="Ma J."/>
        </authorList>
    </citation>
    <scope>NUCLEOTIDE SEQUENCE [LARGE SCALE GENOMIC DNA]</scope>
    <source>
        <strain evidence="7 8">JCM 9383</strain>
    </source>
</reference>
<dbReference type="Gene3D" id="1.20.1250.20">
    <property type="entry name" value="MFS general substrate transporter like domains"/>
    <property type="match status" value="2"/>
</dbReference>
<keyword evidence="4 5" id="KW-0472">Membrane</keyword>
<dbReference type="PROSITE" id="PS50850">
    <property type="entry name" value="MFS"/>
    <property type="match status" value="1"/>
</dbReference>
<accession>A0ABN3V9N8</accession>
<feature type="transmembrane region" description="Helical" evidence="5">
    <location>
        <begin position="366"/>
        <end position="387"/>
    </location>
</feature>
<feature type="transmembrane region" description="Helical" evidence="5">
    <location>
        <begin position="267"/>
        <end position="285"/>
    </location>
</feature>
<keyword evidence="2 5" id="KW-0812">Transmembrane</keyword>
<comment type="caution">
    <text evidence="7">The sequence shown here is derived from an EMBL/GenBank/DDBJ whole genome shotgun (WGS) entry which is preliminary data.</text>
</comment>
<feature type="transmembrane region" description="Helical" evidence="5">
    <location>
        <begin position="393"/>
        <end position="415"/>
    </location>
</feature>
<dbReference type="Pfam" id="PF07690">
    <property type="entry name" value="MFS_1"/>
    <property type="match status" value="1"/>
</dbReference>
<feature type="transmembrane region" description="Helical" evidence="5">
    <location>
        <begin position="199"/>
        <end position="221"/>
    </location>
</feature>
<dbReference type="InterPro" id="IPR005829">
    <property type="entry name" value="Sugar_transporter_CS"/>
</dbReference>
<dbReference type="PANTHER" id="PTHR42718:SF42">
    <property type="entry name" value="EXPORT PROTEIN"/>
    <property type="match status" value="1"/>
</dbReference>
<feature type="transmembrane region" description="Helical" evidence="5">
    <location>
        <begin position="171"/>
        <end position="193"/>
    </location>
</feature>
<feature type="transmembrane region" description="Helical" evidence="5">
    <location>
        <begin position="84"/>
        <end position="104"/>
    </location>
</feature>
<keyword evidence="3 5" id="KW-1133">Transmembrane helix</keyword>
<dbReference type="Proteomes" id="UP001500979">
    <property type="component" value="Unassembled WGS sequence"/>
</dbReference>
<proteinExistence type="predicted"/>
<evidence type="ECO:0000256" key="1">
    <source>
        <dbReference type="ARBA" id="ARBA00004651"/>
    </source>
</evidence>
<feature type="domain" description="Major facilitator superfamily (MFS) profile" evidence="6">
    <location>
        <begin position="46"/>
        <end position="531"/>
    </location>
</feature>
<feature type="transmembrane region" description="Helical" evidence="5">
    <location>
        <begin position="297"/>
        <end position="322"/>
    </location>
</feature>
<feature type="transmembrane region" description="Helical" evidence="5">
    <location>
        <begin position="233"/>
        <end position="255"/>
    </location>
</feature>
<evidence type="ECO:0000259" key="6">
    <source>
        <dbReference type="PROSITE" id="PS50850"/>
    </source>
</evidence>
<evidence type="ECO:0000256" key="2">
    <source>
        <dbReference type="ARBA" id="ARBA00022692"/>
    </source>
</evidence>
<evidence type="ECO:0000256" key="5">
    <source>
        <dbReference type="SAM" id="Phobius"/>
    </source>
</evidence>
<dbReference type="InterPro" id="IPR011701">
    <property type="entry name" value="MFS"/>
</dbReference>
<name>A0ABN3V9N8_9PSEU</name>
<feature type="transmembrane region" description="Helical" evidence="5">
    <location>
        <begin position="507"/>
        <end position="527"/>
    </location>
</feature>
<keyword evidence="8" id="KW-1185">Reference proteome</keyword>
<dbReference type="PANTHER" id="PTHR42718">
    <property type="entry name" value="MAJOR FACILITATOR SUPERFAMILY MULTIDRUG TRANSPORTER MFSC"/>
    <property type="match status" value="1"/>
</dbReference>
<comment type="subcellular location">
    <subcellularLocation>
        <location evidence="1">Cell membrane</location>
        <topology evidence="1">Multi-pass membrane protein</topology>
    </subcellularLocation>
</comment>
<dbReference type="PRINTS" id="PR01036">
    <property type="entry name" value="TCRTETB"/>
</dbReference>
<organism evidence="7 8">
    <name type="scientific">Saccharopolyspora taberi</name>
    <dbReference type="NCBI Taxonomy" id="60895"/>
    <lineage>
        <taxon>Bacteria</taxon>
        <taxon>Bacillati</taxon>
        <taxon>Actinomycetota</taxon>
        <taxon>Actinomycetes</taxon>
        <taxon>Pseudonocardiales</taxon>
        <taxon>Pseudonocardiaceae</taxon>
        <taxon>Saccharopolyspora</taxon>
    </lineage>
</organism>
<dbReference type="PROSITE" id="PS00216">
    <property type="entry name" value="SUGAR_TRANSPORT_1"/>
    <property type="match status" value="1"/>
</dbReference>
<feature type="transmembrane region" description="Helical" evidence="5">
    <location>
        <begin position="47"/>
        <end position="72"/>
    </location>
</feature>
<dbReference type="InterPro" id="IPR036259">
    <property type="entry name" value="MFS_trans_sf"/>
</dbReference>
<dbReference type="InterPro" id="IPR020846">
    <property type="entry name" value="MFS_dom"/>
</dbReference>
<evidence type="ECO:0000256" key="3">
    <source>
        <dbReference type="ARBA" id="ARBA00022989"/>
    </source>
</evidence>
<gene>
    <name evidence="7" type="ORF">GCM10010470_19280</name>
</gene>
<evidence type="ECO:0000313" key="7">
    <source>
        <dbReference type="EMBL" id="GAA2785305.1"/>
    </source>
</evidence>
<dbReference type="RefSeq" id="WP_344679180.1">
    <property type="nucleotide sequence ID" value="NZ_BAAAUX010000011.1"/>
</dbReference>
<dbReference type="SUPFAM" id="SSF103473">
    <property type="entry name" value="MFS general substrate transporter"/>
    <property type="match status" value="2"/>
</dbReference>
<evidence type="ECO:0000313" key="8">
    <source>
        <dbReference type="Proteomes" id="UP001500979"/>
    </source>
</evidence>
<protein>
    <submittedName>
        <fullName evidence="7">MFS transporter</fullName>
    </submittedName>
</protein>
<feature type="transmembrane region" description="Helical" evidence="5">
    <location>
        <begin position="137"/>
        <end position="159"/>
    </location>
</feature>
<dbReference type="EMBL" id="BAAAUX010000011">
    <property type="protein sequence ID" value="GAA2785305.1"/>
    <property type="molecule type" value="Genomic_DNA"/>
</dbReference>
<evidence type="ECO:0000256" key="4">
    <source>
        <dbReference type="ARBA" id="ARBA00023136"/>
    </source>
</evidence>
<feature type="transmembrane region" description="Helical" evidence="5">
    <location>
        <begin position="436"/>
        <end position="459"/>
    </location>
</feature>
<feature type="transmembrane region" description="Helical" evidence="5">
    <location>
        <begin position="111"/>
        <end position="131"/>
    </location>
</feature>